<feature type="domain" description="Nitrite/Sulfite reductase ferredoxin-like" evidence="8">
    <location>
        <begin position="280"/>
        <end position="340"/>
    </location>
</feature>
<evidence type="ECO:0000259" key="8">
    <source>
        <dbReference type="Pfam" id="PF03460"/>
    </source>
</evidence>
<dbReference type="Pfam" id="PF03460">
    <property type="entry name" value="NIR_SIR_ferr"/>
    <property type="match status" value="2"/>
</dbReference>
<comment type="caution">
    <text evidence="9">The sequence shown here is derived from an EMBL/GenBank/DDBJ whole genome shotgun (WGS) entry which is preliminary data.</text>
</comment>
<reference evidence="9" key="1">
    <citation type="journal article" date="2014" name="Int. J. Syst. Evol. Microbiol.">
        <title>Complete genome sequence of Corynebacterium casei LMG S-19264T (=DSM 44701T), isolated from a smear-ripened cheese.</title>
        <authorList>
            <consortium name="US DOE Joint Genome Institute (JGI-PGF)"/>
            <person name="Walter F."/>
            <person name="Albersmeier A."/>
            <person name="Kalinowski J."/>
            <person name="Ruckert C."/>
        </authorList>
    </citation>
    <scope>NUCLEOTIDE SEQUENCE</scope>
    <source>
        <strain evidence="9">CGMCC 4.7201</strain>
    </source>
</reference>
<dbReference type="RefSeq" id="WP_189132842.1">
    <property type="nucleotide sequence ID" value="NZ_BMMS01000015.1"/>
</dbReference>
<keyword evidence="10" id="KW-1185">Reference proteome</keyword>
<feature type="region of interest" description="Disordered" evidence="7">
    <location>
        <begin position="251"/>
        <end position="281"/>
    </location>
</feature>
<reference evidence="9" key="2">
    <citation type="submission" date="2020-09" db="EMBL/GenBank/DDBJ databases">
        <authorList>
            <person name="Sun Q."/>
            <person name="Zhou Y."/>
        </authorList>
    </citation>
    <scope>NUCLEOTIDE SEQUENCE</scope>
    <source>
        <strain evidence="9">CGMCC 4.7201</strain>
    </source>
</reference>
<keyword evidence="4" id="KW-0560">Oxidoreductase</keyword>
<keyword evidence="6" id="KW-0411">Iron-sulfur</keyword>
<feature type="domain" description="Nitrite/Sulfite reductase ferredoxin-like" evidence="8">
    <location>
        <begin position="41"/>
        <end position="99"/>
    </location>
</feature>
<gene>
    <name evidence="9" type="primary">cobG</name>
    <name evidence="9" type="ORF">GCM10012280_37200</name>
</gene>
<dbReference type="GO" id="GO:0046872">
    <property type="term" value="F:metal ion binding"/>
    <property type="evidence" value="ECO:0007669"/>
    <property type="project" value="UniProtKB-KW"/>
</dbReference>
<dbReference type="SUPFAM" id="SSF56014">
    <property type="entry name" value="Nitrite and sulphite reductase 4Fe-4S domain-like"/>
    <property type="match status" value="1"/>
</dbReference>
<protein>
    <submittedName>
        <fullName evidence="9">Precorrin-3B synthase</fullName>
    </submittedName>
</protein>
<evidence type="ECO:0000256" key="4">
    <source>
        <dbReference type="ARBA" id="ARBA00023002"/>
    </source>
</evidence>
<keyword evidence="1" id="KW-0004">4Fe-4S</keyword>
<keyword evidence="3" id="KW-0479">Metal-binding</keyword>
<organism evidence="9 10">
    <name type="scientific">Wenjunlia tyrosinilytica</name>
    <dbReference type="NCBI Taxonomy" id="1544741"/>
    <lineage>
        <taxon>Bacteria</taxon>
        <taxon>Bacillati</taxon>
        <taxon>Actinomycetota</taxon>
        <taxon>Actinomycetes</taxon>
        <taxon>Kitasatosporales</taxon>
        <taxon>Streptomycetaceae</taxon>
        <taxon>Wenjunlia</taxon>
    </lineage>
</organism>
<dbReference type="InterPro" id="IPR051329">
    <property type="entry name" value="NIR_SIR_4Fe-4S"/>
</dbReference>
<evidence type="ECO:0000256" key="6">
    <source>
        <dbReference type="ARBA" id="ARBA00023014"/>
    </source>
</evidence>
<accession>A0A918DY33</accession>
<keyword evidence="2" id="KW-0349">Heme</keyword>
<dbReference type="Gene3D" id="3.30.413.10">
    <property type="entry name" value="Sulfite Reductase Hemoprotein, domain 1"/>
    <property type="match status" value="1"/>
</dbReference>
<evidence type="ECO:0000256" key="2">
    <source>
        <dbReference type="ARBA" id="ARBA00022617"/>
    </source>
</evidence>
<evidence type="ECO:0000256" key="3">
    <source>
        <dbReference type="ARBA" id="ARBA00022723"/>
    </source>
</evidence>
<feature type="region of interest" description="Disordered" evidence="7">
    <location>
        <begin position="437"/>
        <end position="475"/>
    </location>
</feature>
<dbReference type="AlphaFoldDB" id="A0A918DY33"/>
<evidence type="ECO:0000256" key="1">
    <source>
        <dbReference type="ARBA" id="ARBA00022485"/>
    </source>
</evidence>
<dbReference type="InterPro" id="IPR036136">
    <property type="entry name" value="Nit/Sulf_reduc_fer-like_dom_sf"/>
</dbReference>
<keyword evidence="5" id="KW-0408">Iron</keyword>
<feature type="compositionally biased region" description="Pro residues" evidence="7">
    <location>
        <begin position="265"/>
        <end position="274"/>
    </location>
</feature>
<dbReference type="InterPro" id="IPR045854">
    <property type="entry name" value="NO2/SO3_Rdtase_4Fe4S_sf"/>
</dbReference>
<feature type="region of interest" description="Disordered" evidence="7">
    <location>
        <begin position="1"/>
        <end position="27"/>
    </location>
</feature>
<dbReference type="EMBL" id="BMMS01000015">
    <property type="protein sequence ID" value="GGO90812.1"/>
    <property type="molecule type" value="Genomic_DNA"/>
</dbReference>
<evidence type="ECO:0000256" key="5">
    <source>
        <dbReference type="ARBA" id="ARBA00023004"/>
    </source>
</evidence>
<dbReference type="SUPFAM" id="SSF55124">
    <property type="entry name" value="Nitrite/Sulfite reductase N-terminal domain-like"/>
    <property type="match status" value="2"/>
</dbReference>
<sequence length="475" mass="48754">MLAAMPPPPPDAPTRPAVPGRARGDACPGSLRLHEADDGALARVRVPGGLLTAPQALALAAAAEELGDGRLDLTSRGNVQLRGLDATDGPELARRLREAGLFPSDLHERMRNVVATAPAGLDGRGFAPVDGWVRELDALLCADPDTARLSGRFLFALDDGRGDVAALAADVTLIALSGRAAQLRLAGALPGGPSSGAWRIAAGDAPRAAVLAALEFLGLTDRGGARVWRVRELSPEDADALNSRLRGRLEREGIGAEPVESPRPLTEPSPPPPGVLSGPDGRRALSVAVRLGRADVRQWRLLAATAERGTGELRVTPWRGAVLPGFPGEHAAGALDALEDAGFITDAASPWLGVGACAGRPGCAKSLADVRADACAALTGRGGRAREDRGGRVEPEAGAGALPLPVHWSGCERRCGHPAGRWVDVVATGDGYRTAVRGVGPGSAGERTDGTSGTSRTGQAVADAVASARRTNDRG</sequence>
<dbReference type="GO" id="GO:0016491">
    <property type="term" value="F:oxidoreductase activity"/>
    <property type="evidence" value="ECO:0007669"/>
    <property type="project" value="UniProtKB-KW"/>
</dbReference>
<proteinExistence type="predicted"/>
<dbReference type="InterPro" id="IPR012798">
    <property type="entry name" value="Cbl_synth_CobG-like"/>
</dbReference>
<feature type="compositionally biased region" description="Pro residues" evidence="7">
    <location>
        <begin position="1"/>
        <end position="13"/>
    </location>
</feature>
<evidence type="ECO:0000313" key="10">
    <source>
        <dbReference type="Proteomes" id="UP000641932"/>
    </source>
</evidence>
<dbReference type="Proteomes" id="UP000641932">
    <property type="component" value="Unassembled WGS sequence"/>
</dbReference>
<evidence type="ECO:0000256" key="7">
    <source>
        <dbReference type="SAM" id="MobiDB-lite"/>
    </source>
</evidence>
<dbReference type="GO" id="GO:0051539">
    <property type="term" value="F:4 iron, 4 sulfur cluster binding"/>
    <property type="evidence" value="ECO:0007669"/>
    <property type="project" value="UniProtKB-KW"/>
</dbReference>
<dbReference type="NCBIfam" id="TIGR02435">
    <property type="entry name" value="CobG"/>
    <property type="match status" value="1"/>
</dbReference>
<dbReference type="Gene3D" id="3.90.480.10">
    <property type="entry name" value="Sulfite Reductase Hemoprotein,Domain 2"/>
    <property type="match status" value="1"/>
</dbReference>
<dbReference type="PANTHER" id="PTHR32439:SF9">
    <property type="entry name" value="BLR3264 PROTEIN"/>
    <property type="match status" value="1"/>
</dbReference>
<dbReference type="PANTHER" id="PTHR32439">
    <property type="entry name" value="FERREDOXIN--NITRITE REDUCTASE, CHLOROPLASTIC"/>
    <property type="match status" value="1"/>
</dbReference>
<evidence type="ECO:0000313" key="9">
    <source>
        <dbReference type="EMBL" id="GGO90812.1"/>
    </source>
</evidence>
<dbReference type="InterPro" id="IPR005117">
    <property type="entry name" value="NiRdtase/SiRdtase_haem-b_fer"/>
</dbReference>
<name>A0A918DY33_9ACTN</name>